<gene>
    <name evidence="9" type="ORF">LCGC14_2082080</name>
</gene>
<name>A0A0F9EF54_9ZZZZ</name>
<evidence type="ECO:0000256" key="1">
    <source>
        <dbReference type="ARBA" id="ARBA00005045"/>
    </source>
</evidence>
<comment type="catalytic activity">
    <reaction evidence="6">
        <text>tRNA(Sec) + L-serine + ATP = L-seryl-tRNA(Sec) + AMP + diphosphate + H(+)</text>
        <dbReference type="Rhea" id="RHEA:42580"/>
        <dbReference type="Rhea" id="RHEA-COMP:9742"/>
        <dbReference type="Rhea" id="RHEA-COMP:10128"/>
        <dbReference type="ChEBI" id="CHEBI:15378"/>
        <dbReference type="ChEBI" id="CHEBI:30616"/>
        <dbReference type="ChEBI" id="CHEBI:33019"/>
        <dbReference type="ChEBI" id="CHEBI:33384"/>
        <dbReference type="ChEBI" id="CHEBI:78442"/>
        <dbReference type="ChEBI" id="CHEBI:78533"/>
        <dbReference type="ChEBI" id="CHEBI:456215"/>
        <dbReference type="EC" id="6.1.1.11"/>
    </reaction>
</comment>
<sequence>LRYRRQRGARPEHPHTLNGSGLALPRTLIAVLENYQQPDGSVVVPEALRPYMGGAEAITP</sequence>
<comment type="catalytic activity">
    <reaction evidence="7">
        <text>tRNA(Ser) + L-serine + ATP = L-seryl-tRNA(Ser) + AMP + diphosphate + H(+)</text>
        <dbReference type="Rhea" id="RHEA:12292"/>
        <dbReference type="Rhea" id="RHEA-COMP:9669"/>
        <dbReference type="Rhea" id="RHEA-COMP:9703"/>
        <dbReference type="ChEBI" id="CHEBI:15378"/>
        <dbReference type="ChEBI" id="CHEBI:30616"/>
        <dbReference type="ChEBI" id="CHEBI:33019"/>
        <dbReference type="ChEBI" id="CHEBI:33384"/>
        <dbReference type="ChEBI" id="CHEBI:78442"/>
        <dbReference type="ChEBI" id="CHEBI:78533"/>
        <dbReference type="ChEBI" id="CHEBI:456215"/>
        <dbReference type="EC" id="6.1.1.11"/>
    </reaction>
</comment>
<evidence type="ECO:0000256" key="2">
    <source>
        <dbReference type="ARBA" id="ARBA00010728"/>
    </source>
</evidence>
<comment type="similarity">
    <text evidence="2">Belongs to the class-II aminoacyl-tRNA synthetase family. Type-1 seryl-tRNA synthetase subfamily.</text>
</comment>
<reference evidence="9" key="1">
    <citation type="journal article" date="2015" name="Nature">
        <title>Complex archaea that bridge the gap between prokaryotes and eukaryotes.</title>
        <authorList>
            <person name="Spang A."/>
            <person name="Saw J.H."/>
            <person name="Jorgensen S.L."/>
            <person name="Zaremba-Niedzwiedzka K."/>
            <person name="Martijn J."/>
            <person name="Lind A.E."/>
            <person name="van Eijk R."/>
            <person name="Schleper C."/>
            <person name="Guy L."/>
            <person name="Ettema T.J."/>
        </authorList>
    </citation>
    <scope>NUCLEOTIDE SEQUENCE</scope>
</reference>
<feature type="non-terminal residue" evidence="9">
    <location>
        <position position="1"/>
    </location>
</feature>
<comment type="pathway">
    <text evidence="1">Aminoacyl-tRNA biosynthesis; selenocysteinyl-tRNA(Sec) biosynthesis; L-seryl-tRNA(Sec) from L-serine and tRNA(Sec): step 1/1.</text>
</comment>
<dbReference type="GO" id="GO:0006412">
    <property type="term" value="P:translation"/>
    <property type="evidence" value="ECO:0007669"/>
    <property type="project" value="UniProtKB-KW"/>
</dbReference>
<evidence type="ECO:0000256" key="4">
    <source>
        <dbReference type="ARBA" id="ARBA00022917"/>
    </source>
</evidence>
<dbReference type="SUPFAM" id="SSF55681">
    <property type="entry name" value="Class II aaRS and biotin synthetases"/>
    <property type="match status" value="1"/>
</dbReference>
<protein>
    <recommendedName>
        <fullName evidence="5">Seryl-tRNA(Ser/Sec) synthetase</fullName>
    </recommendedName>
</protein>
<accession>A0A0F9EF54</accession>
<evidence type="ECO:0000256" key="3">
    <source>
        <dbReference type="ARBA" id="ARBA00022490"/>
    </source>
</evidence>
<feature type="region of interest" description="Disordered" evidence="8">
    <location>
        <begin position="1"/>
        <end position="20"/>
    </location>
</feature>
<dbReference type="PANTHER" id="PTHR43697:SF1">
    <property type="entry name" value="SERINE--TRNA LIGASE"/>
    <property type="match status" value="1"/>
</dbReference>
<dbReference type="GO" id="GO:0004828">
    <property type="term" value="F:serine-tRNA ligase activity"/>
    <property type="evidence" value="ECO:0007669"/>
    <property type="project" value="UniProtKB-EC"/>
</dbReference>
<keyword evidence="3" id="KW-0963">Cytoplasm</keyword>
<comment type="caution">
    <text evidence="9">The sequence shown here is derived from an EMBL/GenBank/DDBJ whole genome shotgun (WGS) entry which is preliminary data.</text>
</comment>
<proteinExistence type="inferred from homology"/>
<evidence type="ECO:0000313" key="9">
    <source>
        <dbReference type="EMBL" id="KKL72718.1"/>
    </source>
</evidence>
<evidence type="ECO:0000256" key="8">
    <source>
        <dbReference type="SAM" id="MobiDB-lite"/>
    </source>
</evidence>
<dbReference type="AlphaFoldDB" id="A0A0F9EF54"/>
<dbReference type="PANTHER" id="PTHR43697">
    <property type="entry name" value="SERYL-TRNA SYNTHETASE"/>
    <property type="match status" value="1"/>
</dbReference>
<evidence type="ECO:0000256" key="5">
    <source>
        <dbReference type="ARBA" id="ARBA00033352"/>
    </source>
</evidence>
<dbReference type="Gene3D" id="3.30.930.10">
    <property type="entry name" value="Bira Bifunctional Protein, Domain 2"/>
    <property type="match status" value="1"/>
</dbReference>
<evidence type="ECO:0000256" key="7">
    <source>
        <dbReference type="ARBA" id="ARBA00048823"/>
    </source>
</evidence>
<evidence type="ECO:0000256" key="6">
    <source>
        <dbReference type="ARBA" id="ARBA00047929"/>
    </source>
</evidence>
<dbReference type="InterPro" id="IPR045864">
    <property type="entry name" value="aa-tRNA-synth_II/BPL/LPL"/>
</dbReference>
<dbReference type="EMBL" id="LAZR01025185">
    <property type="protein sequence ID" value="KKL72718.1"/>
    <property type="molecule type" value="Genomic_DNA"/>
</dbReference>
<organism evidence="9">
    <name type="scientific">marine sediment metagenome</name>
    <dbReference type="NCBI Taxonomy" id="412755"/>
    <lineage>
        <taxon>unclassified sequences</taxon>
        <taxon>metagenomes</taxon>
        <taxon>ecological metagenomes</taxon>
    </lineage>
</organism>
<keyword evidence="4" id="KW-0648">Protein biosynthesis</keyword>